<proteinExistence type="predicted"/>
<gene>
    <name evidence="1" type="ORF">Sps_03872</name>
</gene>
<dbReference type="EMBL" id="CP014782">
    <property type="protein sequence ID" value="AQS38987.1"/>
    <property type="molecule type" value="Genomic_DNA"/>
</dbReference>
<evidence type="ECO:0000313" key="2">
    <source>
        <dbReference type="Proteomes" id="UP000189545"/>
    </source>
</evidence>
<keyword evidence="2" id="KW-1185">Reference proteome</keyword>
<dbReference type="AlphaFoldDB" id="A0A1S6HTU4"/>
<dbReference type="Proteomes" id="UP000189545">
    <property type="component" value="Chromosome"/>
</dbReference>
<sequence>MKDVELGNKWPRAEQDLAQRAINGPAMQMRIWLKYGKKQQMFQKCKKLNERLTPKNGTKYVYQGGLV</sequence>
<organism evidence="1 2">
    <name type="scientific">Shewanella psychrophila</name>
    <dbReference type="NCBI Taxonomy" id="225848"/>
    <lineage>
        <taxon>Bacteria</taxon>
        <taxon>Pseudomonadati</taxon>
        <taxon>Pseudomonadota</taxon>
        <taxon>Gammaproteobacteria</taxon>
        <taxon>Alteromonadales</taxon>
        <taxon>Shewanellaceae</taxon>
        <taxon>Shewanella</taxon>
    </lineage>
</organism>
<accession>A0A1S6HTU4</accession>
<evidence type="ECO:0000313" key="1">
    <source>
        <dbReference type="EMBL" id="AQS38987.1"/>
    </source>
</evidence>
<dbReference type="RefSeq" id="WP_077753954.1">
    <property type="nucleotide sequence ID" value="NZ_CP014782.1"/>
</dbReference>
<name>A0A1S6HTU4_9GAMM</name>
<protein>
    <submittedName>
        <fullName evidence="1">Uncharacterized protein</fullName>
    </submittedName>
</protein>
<reference evidence="1 2" key="1">
    <citation type="submission" date="2016-03" db="EMBL/GenBank/DDBJ databases">
        <title>Complete genome sequence of Shewanella psychrophila WP2, a deep sea bacterium isolated from west Pacific sediment.</title>
        <authorList>
            <person name="Xu G."/>
            <person name="Jian H."/>
        </authorList>
    </citation>
    <scope>NUCLEOTIDE SEQUENCE [LARGE SCALE GENOMIC DNA]</scope>
    <source>
        <strain evidence="1 2">WP2</strain>
    </source>
</reference>
<dbReference type="KEGG" id="spsw:Sps_03872"/>